<dbReference type="InterPro" id="IPR050923">
    <property type="entry name" value="Cell_Proc_Reg/RNA_Proc"/>
</dbReference>
<sequence>MENQEFDLNRVDAIQDPSVTSRFSAINRAQFEVPAHPRGLDGDDIAAIEALPLGSALLIVRFGPGEGARYLLNSDQAFAGRHPKSDIFLDDVTVSRKHAIFMRHNNEFYIQDSGSLNGTYVNDELVDEAKLNNHDEVRIGKFRFTFFESVQG</sequence>
<name>A0ABU1T0E9_9ACTO</name>
<dbReference type="Gene3D" id="2.60.200.20">
    <property type="match status" value="1"/>
</dbReference>
<dbReference type="InterPro" id="IPR008984">
    <property type="entry name" value="SMAD_FHA_dom_sf"/>
</dbReference>
<protein>
    <submittedName>
        <fullName evidence="3">PSer/pThr/pTyr-binding forkhead associated (FHA) protein</fullName>
    </submittedName>
</protein>
<keyword evidence="1" id="KW-0597">Phosphoprotein</keyword>
<dbReference type="SUPFAM" id="SSF49879">
    <property type="entry name" value="SMAD/FHA domain"/>
    <property type="match status" value="1"/>
</dbReference>
<accession>A0ABU1T0E9</accession>
<proteinExistence type="predicted"/>
<evidence type="ECO:0000313" key="3">
    <source>
        <dbReference type="EMBL" id="MDR6938780.1"/>
    </source>
</evidence>
<dbReference type="PROSITE" id="PS50006">
    <property type="entry name" value="FHA_DOMAIN"/>
    <property type="match status" value="1"/>
</dbReference>
<dbReference type="InterPro" id="IPR000253">
    <property type="entry name" value="FHA_dom"/>
</dbReference>
<dbReference type="PANTHER" id="PTHR23308">
    <property type="entry name" value="NUCLEAR INHIBITOR OF PROTEIN PHOSPHATASE-1"/>
    <property type="match status" value="1"/>
</dbReference>
<feature type="domain" description="FHA" evidence="2">
    <location>
        <begin position="77"/>
        <end position="126"/>
    </location>
</feature>
<dbReference type="Proteomes" id="UP001266099">
    <property type="component" value="Unassembled WGS sequence"/>
</dbReference>
<evidence type="ECO:0000259" key="2">
    <source>
        <dbReference type="PROSITE" id="PS50006"/>
    </source>
</evidence>
<organism evidence="3 4">
    <name type="scientific">Arcanobacterium hippocoleae</name>
    <dbReference type="NCBI Taxonomy" id="149017"/>
    <lineage>
        <taxon>Bacteria</taxon>
        <taxon>Bacillati</taxon>
        <taxon>Actinomycetota</taxon>
        <taxon>Actinomycetes</taxon>
        <taxon>Actinomycetales</taxon>
        <taxon>Actinomycetaceae</taxon>
        <taxon>Arcanobacterium</taxon>
    </lineage>
</organism>
<comment type="caution">
    <text evidence="3">The sequence shown here is derived from an EMBL/GenBank/DDBJ whole genome shotgun (WGS) entry which is preliminary data.</text>
</comment>
<dbReference type="EMBL" id="JAVDUJ010000001">
    <property type="protein sequence ID" value="MDR6938780.1"/>
    <property type="molecule type" value="Genomic_DNA"/>
</dbReference>
<evidence type="ECO:0000256" key="1">
    <source>
        <dbReference type="ARBA" id="ARBA00022553"/>
    </source>
</evidence>
<reference evidence="3 4" key="1">
    <citation type="submission" date="2023-07" db="EMBL/GenBank/DDBJ databases">
        <title>Sequencing the genomes of 1000 actinobacteria strains.</title>
        <authorList>
            <person name="Klenk H.-P."/>
        </authorList>
    </citation>
    <scope>NUCLEOTIDE SEQUENCE [LARGE SCALE GENOMIC DNA]</scope>
    <source>
        <strain evidence="3 4">DSM 15539</strain>
    </source>
</reference>
<dbReference type="SMART" id="SM00240">
    <property type="entry name" value="FHA"/>
    <property type="match status" value="1"/>
</dbReference>
<keyword evidence="4" id="KW-1185">Reference proteome</keyword>
<evidence type="ECO:0000313" key="4">
    <source>
        <dbReference type="Proteomes" id="UP001266099"/>
    </source>
</evidence>
<gene>
    <name evidence="3" type="ORF">J2S36_000323</name>
</gene>
<dbReference type="RefSeq" id="WP_309954859.1">
    <property type="nucleotide sequence ID" value="NZ_CP136414.1"/>
</dbReference>
<dbReference type="Pfam" id="PF00498">
    <property type="entry name" value="FHA"/>
    <property type="match status" value="1"/>
</dbReference>